<sequence>MAKRAQKRRSTPETTTQQPARADTADCNTEMMAHRRRLQFQRLDNNVPFSTISRARLEPPSLASGATGPRRNRVRNTMREGFEMAWETWVTFELEIACRVEELVGRESDRKRERHMQY</sequence>
<dbReference type="VEuPathDB" id="FungiDB:UREG_07766"/>
<proteinExistence type="predicted"/>
<feature type="region of interest" description="Disordered" evidence="1">
    <location>
        <begin position="1"/>
        <end position="30"/>
    </location>
</feature>
<evidence type="ECO:0000313" key="3">
    <source>
        <dbReference type="Proteomes" id="UP000002058"/>
    </source>
</evidence>
<dbReference type="KEGG" id="ure:UREG_07766"/>
<name>C4K015_UNCRE</name>
<dbReference type="Proteomes" id="UP000002058">
    <property type="component" value="Unassembled WGS sequence"/>
</dbReference>
<dbReference type="InParanoid" id="C4K015"/>
<dbReference type="HOGENOM" id="CLU_2074907_0_0_1"/>
<evidence type="ECO:0000256" key="1">
    <source>
        <dbReference type="SAM" id="MobiDB-lite"/>
    </source>
</evidence>
<dbReference type="GeneID" id="8442293"/>
<dbReference type="EMBL" id="CH476619">
    <property type="protein sequence ID" value="EEP82901.1"/>
    <property type="molecule type" value="Genomic_DNA"/>
</dbReference>
<gene>
    <name evidence="2" type="ORF">UREG_07766</name>
</gene>
<keyword evidence="3" id="KW-1185">Reference proteome</keyword>
<organism evidence="2 3">
    <name type="scientific">Uncinocarpus reesii (strain UAMH 1704)</name>
    <dbReference type="NCBI Taxonomy" id="336963"/>
    <lineage>
        <taxon>Eukaryota</taxon>
        <taxon>Fungi</taxon>
        <taxon>Dikarya</taxon>
        <taxon>Ascomycota</taxon>
        <taxon>Pezizomycotina</taxon>
        <taxon>Eurotiomycetes</taxon>
        <taxon>Eurotiomycetidae</taxon>
        <taxon>Onygenales</taxon>
        <taxon>Onygenaceae</taxon>
        <taxon>Uncinocarpus</taxon>
    </lineage>
</organism>
<dbReference type="AlphaFoldDB" id="C4K015"/>
<accession>C4K015</accession>
<protein>
    <submittedName>
        <fullName evidence="2">Uncharacterized protein</fullName>
    </submittedName>
</protein>
<reference evidence="3" key="1">
    <citation type="journal article" date="2009" name="Genome Res.">
        <title>Comparative genomic analyses of the human fungal pathogens Coccidioides and their relatives.</title>
        <authorList>
            <person name="Sharpton T.J."/>
            <person name="Stajich J.E."/>
            <person name="Rounsley S.D."/>
            <person name="Gardner M.J."/>
            <person name="Wortman J.R."/>
            <person name="Jordar V.S."/>
            <person name="Maiti R."/>
            <person name="Kodira C.D."/>
            <person name="Neafsey D.E."/>
            <person name="Zeng Q."/>
            <person name="Hung C.-Y."/>
            <person name="McMahan C."/>
            <person name="Muszewska A."/>
            <person name="Grynberg M."/>
            <person name="Mandel M.A."/>
            <person name="Kellner E.M."/>
            <person name="Barker B.M."/>
            <person name="Galgiani J.N."/>
            <person name="Orbach M.J."/>
            <person name="Kirkland T.N."/>
            <person name="Cole G.T."/>
            <person name="Henn M.R."/>
            <person name="Birren B.W."/>
            <person name="Taylor J.W."/>
        </authorList>
    </citation>
    <scope>NUCLEOTIDE SEQUENCE [LARGE SCALE GENOMIC DNA]</scope>
    <source>
        <strain evidence="3">UAMH 1704</strain>
    </source>
</reference>
<dbReference type="RefSeq" id="XP_002582993.1">
    <property type="nucleotide sequence ID" value="XM_002582947.1"/>
</dbReference>
<evidence type="ECO:0000313" key="2">
    <source>
        <dbReference type="EMBL" id="EEP82901.1"/>
    </source>
</evidence>